<sequence>MKWFKWLSFSLEAKIWMFVLLINQFFFSFLAWLANPETFNILVLSMIMFSLFSLLVGALLINNYKKKYNQAFYQFLQEPSREKEKELIKVGGENSTEQIHFLAEKFRTLQDQLNHITLQANDYEQYIESWVHEIKAPISLMTLVLENRKDEMSHLVFQRMENARIRLNDDVEKILFYSRLNDSHVDYLFQKLALEICLEDVLIELQELLNEKEVNVVFNWEAAHVVSDEKALRFIFTQVLLNAIKYVKEEVNNTIWIHTGYSDERNQFYAQIKDNGVGLLQSDLPFIFEKGFTGDNSDKKQSTGIGLFLVKRLCNDLNIDIEVNAAADQGFEIQFYFPHIH</sequence>
<proteinExistence type="predicted"/>
<feature type="transmembrane region" description="Helical" evidence="13">
    <location>
        <begin position="15"/>
        <end position="33"/>
    </location>
</feature>
<protein>
    <recommendedName>
        <fullName evidence="3">histidine kinase</fullName>
        <ecNumber evidence="3">2.7.13.3</ecNumber>
    </recommendedName>
</protein>
<evidence type="ECO:0000256" key="11">
    <source>
        <dbReference type="ARBA" id="ARBA00023012"/>
    </source>
</evidence>
<dbReference type="GO" id="GO:0016036">
    <property type="term" value="P:cellular response to phosphate starvation"/>
    <property type="evidence" value="ECO:0007669"/>
    <property type="project" value="TreeGrafter"/>
</dbReference>
<dbReference type="Proteomes" id="UP000593626">
    <property type="component" value="Chromosome"/>
</dbReference>
<dbReference type="Gene3D" id="3.30.565.10">
    <property type="entry name" value="Histidine kinase-like ATPase, C-terminal domain"/>
    <property type="match status" value="1"/>
</dbReference>
<feature type="transmembrane region" description="Helical" evidence="13">
    <location>
        <begin position="39"/>
        <end position="61"/>
    </location>
</feature>
<keyword evidence="4" id="KW-1003">Cell membrane</keyword>
<evidence type="ECO:0000256" key="3">
    <source>
        <dbReference type="ARBA" id="ARBA00012438"/>
    </source>
</evidence>
<dbReference type="EC" id="2.7.13.3" evidence="3"/>
<dbReference type="PROSITE" id="PS50109">
    <property type="entry name" value="HIS_KIN"/>
    <property type="match status" value="1"/>
</dbReference>
<evidence type="ECO:0000256" key="10">
    <source>
        <dbReference type="ARBA" id="ARBA00022989"/>
    </source>
</evidence>
<name>A0A7S8CBE7_9BACI</name>
<dbReference type="InterPro" id="IPR050351">
    <property type="entry name" value="BphY/WalK/GraS-like"/>
</dbReference>
<gene>
    <name evidence="15" type="ORF">G8O30_07645</name>
</gene>
<accession>A0A7S8CBE7</accession>
<keyword evidence="5" id="KW-0808">Transferase</keyword>
<dbReference type="KEGG" id="mcui:G8O30_07645"/>
<dbReference type="GO" id="GO:0004721">
    <property type="term" value="F:phosphoprotein phosphatase activity"/>
    <property type="evidence" value="ECO:0007669"/>
    <property type="project" value="TreeGrafter"/>
</dbReference>
<evidence type="ECO:0000256" key="8">
    <source>
        <dbReference type="ARBA" id="ARBA00022777"/>
    </source>
</evidence>
<dbReference type="GO" id="GO:0000155">
    <property type="term" value="F:phosphorelay sensor kinase activity"/>
    <property type="evidence" value="ECO:0007669"/>
    <property type="project" value="TreeGrafter"/>
</dbReference>
<dbReference type="RefSeq" id="WP_239674379.1">
    <property type="nucleotide sequence ID" value="NZ_CP049742.1"/>
</dbReference>
<feature type="domain" description="Histidine kinase" evidence="14">
    <location>
        <begin position="129"/>
        <end position="341"/>
    </location>
</feature>
<keyword evidence="16" id="KW-1185">Reference proteome</keyword>
<dbReference type="AlphaFoldDB" id="A0A7S8CBE7"/>
<evidence type="ECO:0000256" key="9">
    <source>
        <dbReference type="ARBA" id="ARBA00022840"/>
    </source>
</evidence>
<evidence type="ECO:0000256" key="7">
    <source>
        <dbReference type="ARBA" id="ARBA00022741"/>
    </source>
</evidence>
<keyword evidence="8 15" id="KW-0418">Kinase</keyword>
<evidence type="ECO:0000313" key="16">
    <source>
        <dbReference type="Proteomes" id="UP000593626"/>
    </source>
</evidence>
<keyword evidence="6 13" id="KW-0812">Transmembrane</keyword>
<dbReference type="GO" id="GO:0005886">
    <property type="term" value="C:plasma membrane"/>
    <property type="evidence" value="ECO:0007669"/>
    <property type="project" value="UniProtKB-SubCell"/>
</dbReference>
<comment type="subcellular location">
    <subcellularLocation>
        <location evidence="2">Cell membrane</location>
        <topology evidence="2">Multi-pass membrane protein</topology>
    </subcellularLocation>
</comment>
<dbReference type="InterPro" id="IPR005467">
    <property type="entry name" value="His_kinase_dom"/>
</dbReference>
<evidence type="ECO:0000313" key="15">
    <source>
        <dbReference type="EMBL" id="QPC46842.1"/>
    </source>
</evidence>
<dbReference type="PANTHER" id="PTHR45453:SF2">
    <property type="entry name" value="HISTIDINE KINASE"/>
    <property type="match status" value="1"/>
</dbReference>
<keyword evidence="12 13" id="KW-0472">Membrane</keyword>
<keyword evidence="10 13" id="KW-1133">Transmembrane helix</keyword>
<organism evidence="15 16">
    <name type="scientific">Mangrovibacillus cuniculi</name>
    <dbReference type="NCBI Taxonomy" id="2593652"/>
    <lineage>
        <taxon>Bacteria</taxon>
        <taxon>Bacillati</taxon>
        <taxon>Bacillota</taxon>
        <taxon>Bacilli</taxon>
        <taxon>Bacillales</taxon>
        <taxon>Bacillaceae</taxon>
        <taxon>Mangrovibacillus</taxon>
    </lineage>
</organism>
<dbReference type="SMART" id="SM00387">
    <property type="entry name" value="HATPase_c"/>
    <property type="match status" value="1"/>
</dbReference>
<keyword evidence="11" id="KW-0902">Two-component regulatory system</keyword>
<dbReference type="InterPro" id="IPR003594">
    <property type="entry name" value="HATPase_dom"/>
</dbReference>
<comment type="catalytic activity">
    <reaction evidence="1">
        <text>ATP + protein L-histidine = ADP + protein N-phospho-L-histidine.</text>
        <dbReference type="EC" id="2.7.13.3"/>
    </reaction>
</comment>
<dbReference type="SUPFAM" id="SSF55874">
    <property type="entry name" value="ATPase domain of HSP90 chaperone/DNA topoisomerase II/histidine kinase"/>
    <property type="match status" value="1"/>
</dbReference>
<evidence type="ECO:0000256" key="2">
    <source>
        <dbReference type="ARBA" id="ARBA00004651"/>
    </source>
</evidence>
<dbReference type="InterPro" id="IPR036890">
    <property type="entry name" value="HATPase_C_sf"/>
</dbReference>
<evidence type="ECO:0000256" key="6">
    <source>
        <dbReference type="ARBA" id="ARBA00022692"/>
    </source>
</evidence>
<reference evidence="15 16" key="1">
    <citation type="submission" date="2019-07" db="EMBL/GenBank/DDBJ databases">
        <title>Genome sequence of 2 isolates from Red Sea Mangroves.</title>
        <authorList>
            <person name="Sefrji F."/>
            <person name="Michoud G."/>
            <person name="Merlino G."/>
            <person name="Daffonchio D."/>
        </authorList>
    </citation>
    <scope>NUCLEOTIDE SEQUENCE [LARGE SCALE GENOMIC DNA]</scope>
    <source>
        <strain evidence="15 16">R1DC41</strain>
    </source>
</reference>
<evidence type="ECO:0000259" key="14">
    <source>
        <dbReference type="PROSITE" id="PS50109"/>
    </source>
</evidence>
<keyword evidence="7" id="KW-0547">Nucleotide-binding</keyword>
<dbReference type="PANTHER" id="PTHR45453">
    <property type="entry name" value="PHOSPHATE REGULON SENSOR PROTEIN PHOR"/>
    <property type="match status" value="1"/>
</dbReference>
<evidence type="ECO:0000256" key="1">
    <source>
        <dbReference type="ARBA" id="ARBA00000085"/>
    </source>
</evidence>
<evidence type="ECO:0000256" key="4">
    <source>
        <dbReference type="ARBA" id="ARBA00022475"/>
    </source>
</evidence>
<evidence type="ECO:0000256" key="5">
    <source>
        <dbReference type="ARBA" id="ARBA00022679"/>
    </source>
</evidence>
<dbReference type="GO" id="GO:0005524">
    <property type="term" value="F:ATP binding"/>
    <property type="evidence" value="ECO:0007669"/>
    <property type="project" value="UniProtKB-KW"/>
</dbReference>
<keyword evidence="9" id="KW-0067">ATP-binding</keyword>
<evidence type="ECO:0000256" key="13">
    <source>
        <dbReference type="SAM" id="Phobius"/>
    </source>
</evidence>
<dbReference type="Pfam" id="PF02518">
    <property type="entry name" value="HATPase_c"/>
    <property type="match status" value="1"/>
</dbReference>
<evidence type="ECO:0000256" key="12">
    <source>
        <dbReference type="ARBA" id="ARBA00023136"/>
    </source>
</evidence>
<dbReference type="EMBL" id="CP049742">
    <property type="protein sequence ID" value="QPC46842.1"/>
    <property type="molecule type" value="Genomic_DNA"/>
</dbReference>